<keyword evidence="2" id="KW-1185">Reference proteome</keyword>
<dbReference type="OrthoDB" id="4971611at2759"/>
<proteinExistence type="predicted"/>
<dbReference type="GeneID" id="28830172"/>
<dbReference type="Proteomes" id="UP000070700">
    <property type="component" value="Unassembled WGS sequence"/>
</dbReference>
<accession>A0A194WSU5</accession>
<dbReference type="EMBL" id="KQ947427">
    <property type="protein sequence ID" value="KUJ11030.1"/>
    <property type="molecule type" value="Genomic_DNA"/>
</dbReference>
<dbReference type="AlphaFoldDB" id="A0A194WSU5"/>
<evidence type="ECO:0000313" key="2">
    <source>
        <dbReference type="Proteomes" id="UP000070700"/>
    </source>
</evidence>
<dbReference type="InterPro" id="IPR032710">
    <property type="entry name" value="NTF2-like_dom_sf"/>
</dbReference>
<dbReference type="InParanoid" id="A0A194WSU5"/>
<gene>
    <name evidence="1" type="ORF">LY89DRAFT_739245</name>
</gene>
<evidence type="ECO:0008006" key="3">
    <source>
        <dbReference type="Google" id="ProtNLM"/>
    </source>
</evidence>
<dbReference type="SUPFAM" id="SSF54427">
    <property type="entry name" value="NTF2-like"/>
    <property type="match status" value="1"/>
</dbReference>
<organism evidence="1 2">
    <name type="scientific">Mollisia scopiformis</name>
    <name type="common">Conifer needle endophyte fungus</name>
    <name type="synonym">Phialocephala scopiformis</name>
    <dbReference type="NCBI Taxonomy" id="149040"/>
    <lineage>
        <taxon>Eukaryota</taxon>
        <taxon>Fungi</taxon>
        <taxon>Dikarya</taxon>
        <taxon>Ascomycota</taxon>
        <taxon>Pezizomycotina</taxon>
        <taxon>Leotiomycetes</taxon>
        <taxon>Helotiales</taxon>
        <taxon>Mollisiaceae</taxon>
        <taxon>Mollisia</taxon>
    </lineage>
</organism>
<name>A0A194WSU5_MOLSC</name>
<evidence type="ECO:0000313" key="1">
    <source>
        <dbReference type="EMBL" id="KUJ11030.1"/>
    </source>
</evidence>
<dbReference type="RefSeq" id="XP_018065385.1">
    <property type="nucleotide sequence ID" value="XM_018220446.1"/>
</dbReference>
<dbReference type="KEGG" id="psco:LY89DRAFT_739245"/>
<reference evidence="1 2" key="1">
    <citation type="submission" date="2015-10" db="EMBL/GenBank/DDBJ databases">
        <title>Full genome of DAOMC 229536 Phialocephala scopiformis, a fungal endophyte of spruce producing the potent anti-insectan compound rugulosin.</title>
        <authorList>
            <consortium name="DOE Joint Genome Institute"/>
            <person name="Walker A.K."/>
            <person name="Frasz S.L."/>
            <person name="Seifert K.A."/>
            <person name="Miller J.D."/>
            <person name="Mondo S.J."/>
            <person name="Labutti K."/>
            <person name="Lipzen A."/>
            <person name="Dockter R."/>
            <person name="Kennedy M."/>
            <person name="Grigoriev I.V."/>
            <person name="Spatafora J.W."/>
        </authorList>
    </citation>
    <scope>NUCLEOTIDE SEQUENCE [LARGE SCALE GENOMIC DNA]</scope>
    <source>
        <strain evidence="1 2">CBS 120377</strain>
    </source>
</reference>
<protein>
    <recommendedName>
        <fullName evidence="3">SnoaL-like domain-containing protein</fullName>
    </recommendedName>
</protein>
<sequence>MPITVHRHHGPWDQSTRKIRPLKYLEDYISEVTSDFRLLYPNTKYYSPDAIFHDNAATFHGANDIKAMMKLVFGKFEKASMEPRYLQVIDETEGEKALYTVIGELMVSYYIKGDAEPVLAPRLMVFTIMNGTDSEAYDGLVFSEVYLSWNVGIVKDEVARRANLRHEN</sequence>